<sequence>MLLEGSDEAMQNPLKILDNIPPNTQQVKGRLNLPTEETAAIIKECAEHVATEKNEATIELNAAKNKLDVLSNDVEVSKKVVTMLAAEKEDLEIANDKILLLSQATWIKKFLENLAAQGLEILKAVMDKLITDEAKFKKEINESSEVQVLSIQVHDQDLDPEINADLRYVKEYNQFRFPREEGDSENPNDYKIDDQEV</sequence>
<gene>
    <name evidence="3" type="ORF">Bca52824_016374</name>
</gene>
<name>A0A8X7W4C1_BRACI</name>
<evidence type="ECO:0000313" key="4">
    <source>
        <dbReference type="Proteomes" id="UP000886595"/>
    </source>
</evidence>
<evidence type="ECO:0000313" key="3">
    <source>
        <dbReference type="EMBL" id="KAG2323161.1"/>
    </source>
</evidence>
<reference evidence="3 4" key="1">
    <citation type="submission" date="2020-02" db="EMBL/GenBank/DDBJ databases">
        <authorList>
            <person name="Ma Q."/>
            <person name="Huang Y."/>
            <person name="Song X."/>
            <person name="Pei D."/>
        </authorList>
    </citation>
    <scope>NUCLEOTIDE SEQUENCE [LARGE SCALE GENOMIC DNA]</scope>
    <source>
        <strain evidence="3">Sxm20200214</strain>
        <tissue evidence="3">Leaf</tissue>
    </source>
</reference>
<dbReference type="Proteomes" id="UP000886595">
    <property type="component" value="Unassembled WGS sequence"/>
</dbReference>
<accession>A0A8X7W4C1</accession>
<protein>
    <submittedName>
        <fullName evidence="3">Uncharacterized protein</fullName>
    </submittedName>
</protein>
<proteinExistence type="predicted"/>
<comment type="caution">
    <text evidence="3">The sequence shown here is derived from an EMBL/GenBank/DDBJ whole genome shotgun (WGS) entry which is preliminary data.</text>
</comment>
<feature type="coiled-coil region" evidence="1">
    <location>
        <begin position="46"/>
        <end position="73"/>
    </location>
</feature>
<keyword evidence="1" id="KW-0175">Coiled coil</keyword>
<dbReference type="AlphaFoldDB" id="A0A8X7W4C1"/>
<evidence type="ECO:0000256" key="1">
    <source>
        <dbReference type="SAM" id="Coils"/>
    </source>
</evidence>
<organism evidence="3 4">
    <name type="scientific">Brassica carinata</name>
    <name type="common">Ethiopian mustard</name>
    <name type="synonym">Abyssinian cabbage</name>
    <dbReference type="NCBI Taxonomy" id="52824"/>
    <lineage>
        <taxon>Eukaryota</taxon>
        <taxon>Viridiplantae</taxon>
        <taxon>Streptophyta</taxon>
        <taxon>Embryophyta</taxon>
        <taxon>Tracheophyta</taxon>
        <taxon>Spermatophyta</taxon>
        <taxon>Magnoliopsida</taxon>
        <taxon>eudicotyledons</taxon>
        <taxon>Gunneridae</taxon>
        <taxon>Pentapetalae</taxon>
        <taxon>rosids</taxon>
        <taxon>malvids</taxon>
        <taxon>Brassicales</taxon>
        <taxon>Brassicaceae</taxon>
        <taxon>Brassiceae</taxon>
        <taxon>Brassica</taxon>
    </lineage>
</organism>
<feature type="region of interest" description="Disordered" evidence="2">
    <location>
        <begin position="177"/>
        <end position="197"/>
    </location>
</feature>
<evidence type="ECO:0000256" key="2">
    <source>
        <dbReference type="SAM" id="MobiDB-lite"/>
    </source>
</evidence>
<keyword evidence="4" id="KW-1185">Reference proteome</keyword>
<feature type="compositionally biased region" description="Basic and acidic residues" evidence="2">
    <location>
        <begin position="188"/>
        <end position="197"/>
    </location>
</feature>
<dbReference type="EMBL" id="JAAMPC010000003">
    <property type="protein sequence ID" value="KAG2323161.1"/>
    <property type="molecule type" value="Genomic_DNA"/>
</dbReference>